<accession>A0A8S9QE72</accession>
<evidence type="ECO:0000256" key="1">
    <source>
        <dbReference type="SAM" id="MobiDB-lite"/>
    </source>
</evidence>
<feature type="region of interest" description="Disordered" evidence="1">
    <location>
        <begin position="31"/>
        <end position="63"/>
    </location>
</feature>
<proteinExistence type="predicted"/>
<dbReference type="AlphaFoldDB" id="A0A8S9QE72"/>
<protein>
    <submittedName>
        <fullName evidence="2">Uncharacterized protein</fullName>
    </submittedName>
</protein>
<dbReference type="Proteomes" id="UP000712600">
    <property type="component" value="Unassembled WGS sequence"/>
</dbReference>
<feature type="compositionally biased region" description="Acidic residues" evidence="1">
    <location>
        <begin position="38"/>
        <end position="50"/>
    </location>
</feature>
<reference evidence="2" key="1">
    <citation type="submission" date="2019-12" db="EMBL/GenBank/DDBJ databases">
        <title>Genome sequencing and annotation of Brassica cretica.</title>
        <authorList>
            <person name="Studholme D.J."/>
            <person name="Sarris P."/>
        </authorList>
    </citation>
    <scope>NUCLEOTIDE SEQUENCE</scope>
    <source>
        <strain evidence="2">PFS-109/04</strain>
        <tissue evidence="2">Leaf</tissue>
    </source>
</reference>
<dbReference type="EMBL" id="QGKX02001290">
    <property type="protein sequence ID" value="KAF3539550.1"/>
    <property type="molecule type" value="Genomic_DNA"/>
</dbReference>
<evidence type="ECO:0000313" key="3">
    <source>
        <dbReference type="Proteomes" id="UP000712600"/>
    </source>
</evidence>
<evidence type="ECO:0000313" key="2">
    <source>
        <dbReference type="EMBL" id="KAF3539550.1"/>
    </source>
</evidence>
<sequence length="147" mass="16591">MLFIKLPQPHLTNFSSIENIRFLPDPKFLCANPRAPPPDDDRDEPEDITPNEETAYDLGPLNDEADEAAYRRWMVDSQRKNNSLMKMILKAIMGGCFGGQEPRSSAVEQTPQKSHRVGKEPARSSAGSEHLPRNRRTVGRSESRESD</sequence>
<comment type="caution">
    <text evidence="2">The sequence shown here is derived from an EMBL/GenBank/DDBJ whole genome shotgun (WGS) entry which is preliminary data.</text>
</comment>
<organism evidence="2 3">
    <name type="scientific">Brassica cretica</name>
    <name type="common">Mustard</name>
    <dbReference type="NCBI Taxonomy" id="69181"/>
    <lineage>
        <taxon>Eukaryota</taxon>
        <taxon>Viridiplantae</taxon>
        <taxon>Streptophyta</taxon>
        <taxon>Embryophyta</taxon>
        <taxon>Tracheophyta</taxon>
        <taxon>Spermatophyta</taxon>
        <taxon>Magnoliopsida</taxon>
        <taxon>eudicotyledons</taxon>
        <taxon>Gunneridae</taxon>
        <taxon>Pentapetalae</taxon>
        <taxon>rosids</taxon>
        <taxon>malvids</taxon>
        <taxon>Brassicales</taxon>
        <taxon>Brassicaceae</taxon>
        <taxon>Brassiceae</taxon>
        <taxon>Brassica</taxon>
    </lineage>
</organism>
<name>A0A8S9QE72_BRACR</name>
<gene>
    <name evidence="2" type="ORF">F2Q69_00022598</name>
</gene>
<feature type="region of interest" description="Disordered" evidence="1">
    <location>
        <begin position="95"/>
        <end position="147"/>
    </location>
</feature>
<feature type="compositionally biased region" description="Polar residues" evidence="1">
    <location>
        <begin position="102"/>
        <end position="112"/>
    </location>
</feature>